<keyword evidence="2" id="KW-1185">Reference proteome</keyword>
<gene>
    <name evidence="1" type="ORF">Asppvi_005841</name>
</gene>
<dbReference type="AlphaFoldDB" id="A0A9P3B8X9"/>
<comment type="caution">
    <text evidence="1">The sequence shown here is derived from an EMBL/GenBank/DDBJ whole genome shotgun (WGS) entry which is preliminary data.</text>
</comment>
<proteinExistence type="predicted"/>
<name>A0A9P3B8X9_9EURO</name>
<evidence type="ECO:0000313" key="1">
    <source>
        <dbReference type="EMBL" id="GIJ86942.1"/>
    </source>
</evidence>
<sequence>MAALTASGSRQPRTADEETYQLFCKSLGPDGSLFTEDEIKAAYQSESEKPGGLEVLKANLKDIWSPRVSFFAQVTDWGMQFKGDFYGFFFPTLPQVNVMGWVLYNDASALQHVGREDARISLTALESKVYIEIFPNDGGPAIAAILLDRFVTSIHQPTRGFVYLSKVE</sequence>
<dbReference type="GeneID" id="67004452"/>
<dbReference type="RefSeq" id="XP_043157688.1">
    <property type="nucleotide sequence ID" value="XM_043301753.1"/>
</dbReference>
<protein>
    <submittedName>
        <fullName evidence="1">Uncharacterized protein</fullName>
    </submittedName>
</protein>
<accession>A0A9P3B8X9</accession>
<organism evidence="1 2">
    <name type="scientific">Aspergillus pseudoviridinutans</name>
    <dbReference type="NCBI Taxonomy" id="1517512"/>
    <lineage>
        <taxon>Eukaryota</taxon>
        <taxon>Fungi</taxon>
        <taxon>Dikarya</taxon>
        <taxon>Ascomycota</taxon>
        <taxon>Pezizomycotina</taxon>
        <taxon>Eurotiomycetes</taxon>
        <taxon>Eurotiomycetidae</taxon>
        <taxon>Eurotiales</taxon>
        <taxon>Aspergillaceae</taxon>
        <taxon>Aspergillus</taxon>
        <taxon>Aspergillus subgen. Fumigati</taxon>
    </lineage>
</organism>
<dbReference type="EMBL" id="BHVY01000004">
    <property type="protein sequence ID" value="GIJ86942.1"/>
    <property type="molecule type" value="Genomic_DNA"/>
</dbReference>
<dbReference type="Proteomes" id="UP001043456">
    <property type="component" value="Unassembled WGS sequence"/>
</dbReference>
<reference evidence="1 2" key="1">
    <citation type="submission" date="2018-10" db="EMBL/GenBank/DDBJ databases">
        <title>Pan-genome distribution and transcriptional activeness of fungal secondary metabolism genes in Aspergillus section Fumigati.</title>
        <authorList>
            <person name="Takahashi H."/>
            <person name="Umemura M."/>
            <person name="Ninomiya A."/>
            <person name="Kusuya Y."/>
            <person name="Urayama S."/>
            <person name="Shimizu M."/>
            <person name="Watanabe A."/>
            <person name="Kamei K."/>
            <person name="Yaguchi T."/>
            <person name="Hagiwara D."/>
        </authorList>
    </citation>
    <scope>NUCLEOTIDE SEQUENCE [LARGE SCALE GENOMIC DNA]</scope>
    <source>
        <strain evidence="1 2">IFM 55266</strain>
    </source>
</reference>
<evidence type="ECO:0000313" key="2">
    <source>
        <dbReference type="Proteomes" id="UP001043456"/>
    </source>
</evidence>